<name>A0AAV2H6S2_LYMST</name>
<feature type="non-terminal residue" evidence="1">
    <location>
        <position position="1"/>
    </location>
</feature>
<dbReference type="PANTHER" id="PTHR12156">
    <property type="entry name" value="PLECKSTRIN HOMOLOGY-LIKE DOMAIN, FAMILY B, MEMBER 3"/>
    <property type="match status" value="1"/>
</dbReference>
<evidence type="ECO:0000313" key="1">
    <source>
        <dbReference type="EMBL" id="CAL1527921.1"/>
    </source>
</evidence>
<reference evidence="1 2" key="1">
    <citation type="submission" date="2024-04" db="EMBL/GenBank/DDBJ databases">
        <authorList>
            <consortium name="Genoscope - CEA"/>
            <person name="William W."/>
        </authorList>
    </citation>
    <scope>NUCLEOTIDE SEQUENCE [LARGE SCALE GENOMIC DNA]</scope>
</reference>
<organism evidence="1 2">
    <name type="scientific">Lymnaea stagnalis</name>
    <name type="common">Great pond snail</name>
    <name type="synonym">Helix stagnalis</name>
    <dbReference type="NCBI Taxonomy" id="6523"/>
    <lineage>
        <taxon>Eukaryota</taxon>
        <taxon>Metazoa</taxon>
        <taxon>Spiralia</taxon>
        <taxon>Lophotrochozoa</taxon>
        <taxon>Mollusca</taxon>
        <taxon>Gastropoda</taxon>
        <taxon>Heterobranchia</taxon>
        <taxon>Euthyneura</taxon>
        <taxon>Panpulmonata</taxon>
        <taxon>Hygrophila</taxon>
        <taxon>Lymnaeoidea</taxon>
        <taxon>Lymnaeidae</taxon>
        <taxon>Lymnaea</taxon>
    </lineage>
</organism>
<comment type="caution">
    <text evidence="1">The sequence shown here is derived from an EMBL/GenBank/DDBJ whole genome shotgun (WGS) entry which is preliminary data.</text>
</comment>
<keyword evidence="2" id="KW-1185">Reference proteome</keyword>
<dbReference type="EMBL" id="CAXITT010000024">
    <property type="protein sequence ID" value="CAL1527921.1"/>
    <property type="molecule type" value="Genomic_DNA"/>
</dbReference>
<sequence length="107" mass="11190">LAVTETNNSVKVRSGDPHLVSLGGGRLSTAVTIIPISPGLTRIGTVYARVPQDILIEGTGIEDEHCIIESNHGVITFHPIGYRCVVDNVLASGPLRLSQGKTSSSTG</sequence>
<evidence type="ECO:0000313" key="2">
    <source>
        <dbReference type="Proteomes" id="UP001497497"/>
    </source>
</evidence>
<gene>
    <name evidence="1" type="ORF">GSLYS_00002091001</name>
</gene>
<accession>A0AAV2H6S2</accession>
<dbReference type="InterPro" id="IPR052212">
    <property type="entry name" value="PH-like_domain"/>
</dbReference>
<dbReference type="Gene3D" id="2.60.200.20">
    <property type="match status" value="1"/>
</dbReference>
<dbReference type="PANTHER" id="PTHR12156:SF5">
    <property type="entry name" value="FI18040P1"/>
    <property type="match status" value="1"/>
</dbReference>
<dbReference type="AlphaFoldDB" id="A0AAV2H6S2"/>
<dbReference type="InterPro" id="IPR008984">
    <property type="entry name" value="SMAD_FHA_dom_sf"/>
</dbReference>
<protein>
    <submittedName>
        <fullName evidence="1">Uncharacterized protein</fullName>
    </submittedName>
</protein>
<dbReference type="SUPFAM" id="SSF49879">
    <property type="entry name" value="SMAD/FHA domain"/>
    <property type="match status" value="1"/>
</dbReference>
<dbReference type="Proteomes" id="UP001497497">
    <property type="component" value="Unassembled WGS sequence"/>
</dbReference>
<proteinExistence type="predicted"/>